<name>A0A9P0CIX2_9CUCU</name>
<dbReference type="PANTHER" id="PTHR13864">
    <property type="entry name" value="T-CELL ACUTE LYMPHOCYTIC LEUKEMIA/STEM CELL LEUKEMIA-RELATED"/>
    <property type="match status" value="1"/>
</dbReference>
<dbReference type="Pfam" id="PF00010">
    <property type="entry name" value="HLH"/>
    <property type="match status" value="1"/>
</dbReference>
<dbReference type="Gene3D" id="4.10.280.10">
    <property type="entry name" value="Helix-loop-helix DNA-binding domain"/>
    <property type="match status" value="1"/>
</dbReference>
<dbReference type="GO" id="GO:0046983">
    <property type="term" value="F:protein dimerization activity"/>
    <property type="evidence" value="ECO:0007669"/>
    <property type="project" value="InterPro"/>
</dbReference>
<evidence type="ECO:0000256" key="4">
    <source>
        <dbReference type="SAM" id="MobiDB-lite"/>
    </source>
</evidence>
<feature type="compositionally biased region" description="Acidic residues" evidence="4">
    <location>
        <begin position="43"/>
        <end position="52"/>
    </location>
</feature>
<feature type="region of interest" description="Disordered" evidence="4">
    <location>
        <begin position="1"/>
        <end position="69"/>
    </location>
</feature>
<dbReference type="CDD" id="cd19708">
    <property type="entry name" value="bHLH_TS_dHLH3B_like"/>
    <property type="match status" value="1"/>
</dbReference>
<evidence type="ECO:0000256" key="1">
    <source>
        <dbReference type="ARBA" id="ARBA00023015"/>
    </source>
</evidence>
<dbReference type="EMBL" id="OV651823">
    <property type="protein sequence ID" value="CAH1101483.1"/>
    <property type="molecule type" value="Genomic_DNA"/>
</dbReference>
<dbReference type="SUPFAM" id="SSF47459">
    <property type="entry name" value="HLH, helix-loop-helix DNA-binding domain"/>
    <property type="match status" value="1"/>
</dbReference>
<accession>A0A9P0CIX2</accession>
<dbReference type="PANTHER" id="PTHR13864:SF15">
    <property type="entry name" value="T-CELL ACUTE LYMPHOCYTIC LEUKEMIA PROTEIN 1 HOMOLOG-RELATED"/>
    <property type="match status" value="1"/>
</dbReference>
<evidence type="ECO:0000256" key="3">
    <source>
        <dbReference type="ARBA" id="ARBA00023163"/>
    </source>
</evidence>
<dbReference type="FunFam" id="4.10.280.10:FF:000015">
    <property type="entry name" value="T-cell acute lymphocytic leukemia 1"/>
    <property type="match status" value="1"/>
</dbReference>
<dbReference type="GO" id="GO:0000978">
    <property type="term" value="F:RNA polymerase II cis-regulatory region sequence-specific DNA binding"/>
    <property type="evidence" value="ECO:0007669"/>
    <property type="project" value="TreeGrafter"/>
</dbReference>
<keyword evidence="3" id="KW-0804">Transcription</keyword>
<evidence type="ECO:0000256" key="2">
    <source>
        <dbReference type="ARBA" id="ARBA00023125"/>
    </source>
</evidence>
<keyword evidence="2" id="KW-0238">DNA-binding</keyword>
<feature type="domain" description="BHLH" evidence="5">
    <location>
        <begin position="88"/>
        <end position="140"/>
    </location>
</feature>
<evidence type="ECO:0000313" key="6">
    <source>
        <dbReference type="EMBL" id="CAH1101483.1"/>
    </source>
</evidence>
<dbReference type="InterPro" id="IPR011598">
    <property type="entry name" value="bHLH_dom"/>
</dbReference>
<dbReference type="Proteomes" id="UP001153636">
    <property type="component" value="Chromosome 11"/>
</dbReference>
<dbReference type="SMART" id="SM00353">
    <property type="entry name" value="HLH"/>
    <property type="match status" value="1"/>
</dbReference>
<organism evidence="6 7">
    <name type="scientific">Psylliodes chrysocephalus</name>
    <dbReference type="NCBI Taxonomy" id="3402493"/>
    <lineage>
        <taxon>Eukaryota</taxon>
        <taxon>Metazoa</taxon>
        <taxon>Ecdysozoa</taxon>
        <taxon>Arthropoda</taxon>
        <taxon>Hexapoda</taxon>
        <taxon>Insecta</taxon>
        <taxon>Pterygota</taxon>
        <taxon>Neoptera</taxon>
        <taxon>Endopterygota</taxon>
        <taxon>Coleoptera</taxon>
        <taxon>Polyphaga</taxon>
        <taxon>Cucujiformia</taxon>
        <taxon>Chrysomeloidea</taxon>
        <taxon>Chrysomelidae</taxon>
        <taxon>Galerucinae</taxon>
        <taxon>Alticini</taxon>
        <taxon>Psylliodes</taxon>
    </lineage>
</organism>
<reference evidence="6" key="1">
    <citation type="submission" date="2022-01" db="EMBL/GenBank/DDBJ databases">
        <authorList>
            <person name="King R."/>
        </authorList>
    </citation>
    <scope>NUCLEOTIDE SEQUENCE</scope>
</reference>
<gene>
    <name evidence="6" type="ORF">PSYICH_LOCUS2613</name>
</gene>
<evidence type="ECO:0000259" key="5">
    <source>
        <dbReference type="PROSITE" id="PS50888"/>
    </source>
</evidence>
<keyword evidence="1" id="KW-0805">Transcription regulation</keyword>
<dbReference type="AlphaFoldDB" id="A0A9P0CIX2"/>
<proteinExistence type="predicted"/>
<dbReference type="PROSITE" id="PS50888">
    <property type="entry name" value="BHLH"/>
    <property type="match status" value="1"/>
</dbReference>
<keyword evidence="7" id="KW-1185">Reference proteome</keyword>
<evidence type="ECO:0000313" key="7">
    <source>
        <dbReference type="Proteomes" id="UP001153636"/>
    </source>
</evidence>
<protein>
    <recommendedName>
        <fullName evidence="5">BHLH domain-containing protein</fullName>
    </recommendedName>
</protein>
<dbReference type="OrthoDB" id="10069510at2759"/>
<sequence length="255" mass="29371">MPMLTHIMSPSDMDCYADGDNTDISTSSSPNGGKSCHNQDQDSLSDDDDFSDEFSIIDSDDEKKMEGRHQHTQMIQLSMEVPNTKGVVKKIFTNSRERWRQQNVSGAFAELRKLVPTHPPDKKLSKNEILRMAIRYIRLLSNVLEWQQTNTNSIQICVKNEDTVTITGHPGMISGLHTLRTRARLRRNNHLTNNHSNHQQLPICDRNGNNLLMIAPNNHLPHRRCFVSDRYGRIKIENKDKDDDELKENKIREDN</sequence>
<feature type="compositionally biased region" description="Polar residues" evidence="4">
    <location>
        <begin position="22"/>
        <end position="38"/>
    </location>
</feature>
<dbReference type="InterPro" id="IPR040238">
    <property type="entry name" value="TAL-like"/>
</dbReference>
<dbReference type="InterPro" id="IPR036638">
    <property type="entry name" value="HLH_DNA-bd_sf"/>
</dbReference>
<dbReference type="GO" id="GO:0000981">
    <property type="term" value="F:DNA-binding transcription factor activity, RNA polymerase II-specific"/>
    <property type="evidence" value="ECO:0007669"/>
    <property type="project" value="InterPro"/>
</dbReference>